<dbReference type="Proteomes" id="UP000634229">
    <property type="component" value="Unassembled WGS sequence"/>
</dbReference>
<keyword evidence="2" id="KW-1185">Reference proteome</keyword>
<dbReference type="EMBL" id="JAERRF010000002">
    <property type="protein sequence ID" value="MBL1095789.1"/>
    <property type="molecule type" value="Genomic_DNA"/>
</dbReference>
<protein>
    <submittedName>
        <fullName evidence="1">Uncharacterized protein</fullName>
    </submittedName>
</protein>
<proteinExistence type="predicted"/>
<comment type="caution">
    <text evidence="1">The sequence shown here is derived from an EMBL/GenBank/DDBJ whole genome shotgun (WGS) entry which is preliminary data.</text>
</comment>
<accession>A0ABS1N776</accession>
<evidence type="ECO:0000313" key="2">
    <source>
        <dbReference type="Proteomes" id="UP000634229"/>
    </source>
</evidence>
<name>A0ABS1N776_9ACTN</name>
<gene>
    <name evidence="1" type="ORF">JK363_03645</name>
</gene>
<sequence length="374" mass="41331">MTTRPLSPNNVLANALHHAEDVLTPRILAAAPERLVLVVGTQINGAPHIGTSLVQSLAFAMAARLRDRFGLPAEVLFNALDNAPYELDADPATGHRYQRAYAQALGKPALTDLVATLYQPLFTALSRRLGIPHRVETYTEQQAGERFRLTWLRLLPRLDAARWWLSPSTGTPHLRVPCPYSDCGWAEKHAERTRVRLTDPKTAQVTAVCLRHGAYQLSITPTSGPYLDLATLYRNLVKEISLTDRPCGGKLHIMVKGGDWVFGSLLVDEAHQAVGLTRAQLPARLFCPQIVTDTGAKLSKSLIREGCTPLPHVAAGWMLDTRQWPGTVTEYTDQLLAMTEILLSDPRHFFRSYSATEIGRMMTVAPVPRSIPTP</sequence>
<reference evidence="1 2" key="1">
    <citation type="submission" date="2021-01" db="EMBL/GenBank/DDBJ databases">
        <title>WGS of actinomycetes isolated from Thailand.</title>
        <authorList>
            <person name="Thawai C."/>
        </authorList>
    </citation>
    <scope>NUCLEOTIDE SEQUENCE [LARGE SCALE GENOMIC DNA]</scope>
    <source>
        <strain evidence="1 2">CA1R205</strain>
    </source>
</reference>
<dbReference type="RefSeq" id="WP_201871318.1">
    <property type="nucleotide sequence ID" value="NZ_JAERRF010000002.1"/>
</dbReference>
<evidence type="ECO:0000313" key="1">
    <source>
        <dbReference type="EMBL" id="MBL1095789.1"/>
    </source>
</evidence>
<organism evidence="1 2">
    <name type="scientific">Streptomyces coffeae</name>
    <dbReference type="NCBI Taxonomy" id="621382"/>
    <lineage>
        <taxon>Bacteria</taxon>
        <taxon>Bacillati</taxon>
        <taxon>Actinomycetota</taxon>
        <taxon>Actinomycetes</taxon>
        <taxon>Kitasatosporales</taxon>
        <taxon>Streptomycetaceae</taxon>
        <taxon>Streptomyces</taxon>
    </lineage>
</organism>